<evidence type="ECO:0000259" key="9">
    <source>
        <dbReference type="PROSITE" id="PS51192"/>
    </source>
</evidence>
<keyword evidence="8" id="KW-0413">Isomerase</keyword>
<dbReference type="SMART" id="SM00382">
    <property type="entry name" value="AAA"/>
    <property type="match status" value="1"/>
</dbReference>
<dbReference type="Pfam" id="PF00270">
    <property type="entry name" value="DEAD"/>
    <property type="match status" value="1"/>
</dbReference>
<dbReference type="GO" id="GO:0004386">
    <property type="term" value="F:helicase activity"/>
    <property type="evidence" value="ECO:0007669"/>
    <property type="project" value="UniProtKB-KW"/>
</dbReference>
<name>A0A1H6FMQ5_THEAL</name>
<feature type="domain" description="Helicase C-terminal" evidence="10">
    <location>
        <begin position="267"/>
        <end position="424"/>
    </location>
</feature>
<dbReference type="OrthoDB" id="9815222at2"/>
<proteinExistence type="predicted"/>
<dbReference type="InterPro" id="IPR027417">
    <property type="entry name" value="P-loop_NTPase"/>
</dbReference>
<keyword evidence="6" id="KW-0238">DNA-binding</keyword>
<dbReference type="GO" id="GO:0006281">
    <property type="term" value="P:DNA repair"/>
    <property type="evidence" value="ECO:0007669"/>
    <property type="project" value="UniProtKB-KW"/>
</dbReference>
<evidence type="ECO:0000259" key="10">
    <source>
        <dbReference type="PROSITE" id="PS51194"/>
    </source>
</evidence>
<dbReference type="Proteomes" id="UP000222056">
    <property type="component" value="Unassembled WGS sequence"/>
</dbReference>
<evidence type="ECO:0000256" key="7">
    <source>
        <dbReference type="ARBA" id="ARBA00023204"/>
    </source>
</evidence>
<keyword evidence="12" id="KW-1185">Reference proteome</keyword>
<dbReference type="Pfam" id="PF23235">
    <property type="entry name" value="WHD_3rd_Lhr"/>
    <property type="match status" value="1"/>
</dbReference>
<keyword evidence="2" id="KW-0227">DNA damage</keyword>
<dbReference type="Pfam" id="PF08494">
    <property type="entry name" value="DEAD_assoc"/>
    <property type="match status" value="1"/>
</dbReference>
<dbReference type="PROSITE" id="PS51194">
    <property type="entry name" value="HELICASE_CTER"/>
    <property type="match status" value="1"/>
</dbReference>
<evidence type="ECO:0000256" key="1">
    <source>
        <dbReference type="ARBA" id="ARBA00022741"/>
    </source>
</evidence>
<keyword evidence="3" id="KW-0378">Hydrolase</keyword>
<dbReference type="STRING" id="29539.SAMN02745716_0777"/>
<dbReference type="Gene3D" id="3.40.50.300">
    <property type="entry name" value="P-loop containing nucleotide triphosphate hydrolases"/>
    <property type="match status" value="2"/>
</dbReference>
<dbReference type="Pfam" id="PF19306">
    <property type="entry name" value="WHD_Lhr"/>
    <property type="match status" value="1"/>
</dbReference>
<dbReference type="CDD" id="cd17922">
    <property type="entry name" value="DEXHc_LHR-like"/>
    <property type="match status" value="1"/>
</dbReference>
<keyword evidence="1" id="KW-0547">Nucleotide-binding</keyword>
<dbReference type="InterPro" id="IPR001650">
    <property type="entry name" value="Helicase_C-like"/>
</dbReference>
<dbReference type="InterPro" id="IPR011545">
    <property type="entry name" value="DEAD/DEAH_box_helicase_dom"/>
</dbReference>
<dbReference type="GO" id="GO:0003677">
    <property type="term" value="F:DNA binding"/>
    <property type="evidence" value="ECO:0007669"/>
    <property type="project" value="UniProtKB-KW"/>
</dbReference>
<dbReference type="PANTHER" id="PTHR47962:SF5">
    <property type="entry name" value="ATP-DEPENDENT HELICASE LHR-RELATED"/>
    <property type="match status" value="1"/>
</dbReference>
<dbReference type="InterPro" id="IPR052511">
    <property type="entry name" value="ATP-dep_Helicase"/>
</dbReference>
<dbReference type="Pfam" id="PF23236">
    <property type="entry name" value="WHD_2nd_Lhr"/>
    <property type="match status" value="1"/>
</dbReference>
<dbReference type="SUPFAM" id="SSF52540">
    <property type="entry name" value="P-loop containing nucleoside triphosphate hydrolases"/>
    <property type="match status" value="1"/>
</dbReference>
<dbReference type="InterPro" id="IPR055368">
    <property type="entry name" value="WH3_Lhr"/>
</dbReference>
<gene>
    <name evidence="11" type="ORF">SAMN02745716_0777</name>
</gene>
<evidence type="ECO:0000256" key="6">
    <source>
        <dbReference type="ARBA" id="ARBA00023125"/>
    </source>
</evidence>
<dbReference type="Pfam" id="PF00271">
    <property type="entry name" value="Helicase_C"/>
    <property type="match status" value="1"/>
</dbReference>
<evidence type="ECO:0000256" key="2">
    <source>
        <dbReference type="ARBA" id="ARBA00022763"/>
    </source>
</evidence>
<dbReference type="InterPro" id="IPR013701">
    <property type="entry name" value="Lhr-like_DEAD/DEAH_assoc"/>
</dbReference>
<dbReference type="PANTHER" id="PTHR47962">
    <property type="entry name" value="ATP-DEPENDENT HELICASE LHR-RELATED-RELATED"/>
    <property type="match status" value="1"/>
</dbReference>
<evidence type="ECO:0000313" key="12">
    <source>
        <dbReference type="Proteomes" id="UP000222056"/>
    </source>
</evidence>
<dbReference type="InterPro" id="IPR014001">
    <property type="entry name" value="Helicase_ATP-bd"/>
</dbReference>
<dbReference type="InterPro" id="IPR055369">
    <property type="entry name" value="WH2_Lhr"/>
</dbReference>
<dbReference type="Pfam" id="PF23234">
    <property type="entry name" value="WHD_4th_Lhr"/>
    <property type="match status" value="1"/>
</dbReference>
<feature type="domain" description="Helicase ATP-binding" evidence="9">
    <location>
        <begin position="32"/>
        <end position="221"/>
    </location>
</feature>
<dbReference type="EMBL" id="FNWJ01000001">
    <property type="protein sequence ID" value="SEH11470.1"/>
    <property type="molecule type" value="Genomic_DNA"/>
</dbReference>
<evidence type="ECO:0000256" key="3">
    <source>
        <dbReference type="ARBA" id="ARBA00022801"/>
    </source>
</evidence>
<accession>A0A1H6FMQ5</accession>
<evidence type="ECO:0000256" key="8">
    <source>
        <dbReference type="ARBA" id="ARBA00023235"/>
    </source>
</evidence>
<reference evidence="12" key="1">
    <citation type="submission" date="2016-10" db="EMBL/GenBank/DDBJ databases">
        <authorList>
            <person name="Varghese N."/>
            <person name="Submissions S."/>
        </authorList>
    </citation>
    <scope>NUCLEOTIDE SEQUENCE [LARGE SCALE GENOMIC DNA]</scope>
    <source>
        <strain evidence="12">ATCC 35263</strain>
    </source>
</reference>
<dbReference type="RefSeq" id="WP_093116376.1">
    <property type="nucleotide sequence ID" value="NZ_FNWJ01000001.1"/>
</dbReference>
<dbReference type="InterPro" id="IPR003593">
    <property type="entry name" value="AAA+_ATPase"/>
</dbReference>
<evidence type="ECO:0000313" key="11">
    <source>
        <dbReference type="EMBL" id="SEH11470.1"/>
    </source>
</evidence>
<dbReference type="SMART" id="SM00490">
    <property type="entry name" value="HELICc"/>
    <property type="match status" value="1"/>
</dbReference>
<keyword evidence="7" id="KW-0234">DNA repair</keyword>
<dbReference type="GO" id="GO:0016887">
    <property type="term" value="F:ATP hydrolysis activity"/>
    <property type="evidence" value="ECO:0007669"/>
    <property type="project" value="TreeGrafter"/>
</dbReference>
<organism evidence="11 12">
    <name type="scientific">Thermoleophilum album</name>
    <dbReference type="NCBI Taxonomy" id="29539"/>
    <lineage>
        <taxon>Bacteria</taxon>
        <taxon>Bacillati</taxon>
        <taxon>Actinomycetota</taxon>
        <taxon>Thermoleophilia</taxon>
        <taxon>Thermoleophilales</taxon>
        <taxon>Thermoleophilaceae</taxon>
        <taxon>Thermoleophilum</taxon>
    </lineage>
</organism>
<evidence type="ECO:0000256" key="5">
    <source>
        <dbReference type="ARBA" id="ARBA00022840"/>
    </source>
</evidence>
<dbReference type="CDD" id="cd18796">
    <property type="entry name" value="SF2_C_LHR"/>
    <property type="match status" value="1"/>
</dbReference>
<sequence length="1472" mass="162720">MGSDPLAAFSAPVRQWFRRAFERPTRAQELAWPAIAAGEHVLVSAPTGSGKTLAAFLGGIDRLVREPLPEKSGVRIVYVSPLKALSYDVERNLRTPLRGIAAQPGGETASAIRVGLRTGDTPQRERRAMLRRAPHILITTPESLYLMLTSQARELFAGCECVIVDEVHALAPSKRGAHLAITLERLEAAAGRELQRIGLSATASPLDEVGRFLVGSERRCRVIDAGEKPRLDLEICVPVEDMTEPDSGGELAPTADGAGTQRSIWPAIYPALLELISEHRSTIVFVNNRRGAERLAMRLNELASERAGRAVVIARAHHGSLSREERKAVEELLKAGEIPCIVATSSLELGIDMGAVDLVVQVESPKAVATGLQRIGRAGHGVGEVSKGRIFPKFRGDLLEATVVAERMRAGAIEPISVPRNPLDVLCQQIVAMVASAEELAVRELHALVRRAWPFAELSRELLDEVLDMLDGRYPSEQFAELRPRIVWDRVADTVSARRGALQLATVNAGTIPDRGLYGVHLPDGRRVGELDEEMVYEARPGQTFLLGATTWRIEEITHDRVIVTPAPGLPGMVPFWRGEGAGRPSELGRAIGEFVRSAVDADPRELARRYGLDERAARNLVAYLREQRAATRTLPSDRAVVVERFRDEIGDWRLCVLSPWGGRVHAAWALAISARIREELGIECDAIWSDDGVVLHLPDAEEPPRGELALVDPDSLEELIVSELRGSALFGARFRENAARALLLPRSRPGKRTPLWQQRLKAQSLLEVAGRYPRFPIVLETYRECLRDVLDLPGLESLLRRIESGEVAFVEVATEHASPFASSLLFDYVATYMYEGDTPNAERRAAALALDRELLRELLGQDELRELLDADAIAEVEAELQRTAERRRAANAEELLDVLRAVGDLSESELAMRCVGLVSPRALTGELERKRRAVRVRIAGEERLIAADDAGLYRDALGCAPPPGLPERFLADEPEARLRLVRRFARTHGPFTTAEVEQRYGLPLLAELRELERRGELVRGELRPGGHEREWCCPEVLRRLRRASLARLRHELEPVEQATYGRFLSRWQGVTGAPTGGSESLRDALVALQSLALPAETWEGEVLPARLGGYSPIWLDELLASGEVVWIGAGARGRSGRVAFYFREDARLLGAPSDPTQRPTGPLHEALRSVLAGGARFWYELAEELSDHPAEELASALWDLVWAGEVTNDSFAPLRARPRGRSEHLRQRRQGTRFARRRRGPAPHLVGRWSLSERLFRDPPAYGARMRARAELLLERYGVVTRETARAEAIPGGFAALYPELQKLELLGIVRRGYFVEGLGGLQFALPAAVERLRAARDEPEEAPVVLSAVDPAQPYGLVLPWPKRQQRHRPQRTSGAQVVLDRGHACLYVERGGKALLTLAERPFERDGSPSAWLVRSLRALAEAAARGNCPRLALERIDGEPVSDSPLEPLLLELGFRRGPRRLVLGRSR</sequence>
<protein>
    <submittedName>
        <fullName evidence="11">ATP-dependent helicase Lhr and Lhr-like helicase</fullName>
    </submittedName>
</protein>
<dbReference type="InterPro" id="IPR045628">
    <property type="entry name" value="Lhr_WH_dom"/>
</dbReference>
<dbReference type="SMART" id="SM00487">
    <property type="entry name" value="DEXDc"/>
    <property type="match status" value="1"/>
</dbReference>
<keyword evidence="5" id="KW-0067">ATP-binding</keyword>
<dbReference type="PROSITE" id="PS51192">
    <property type="entry name" value="HELICASE_ATP_BIND_1"/>
    <property type="match status" value="1"/>
</dbReference>
<dbReference type="GO" id="GO:0005524">
    <property type="term" value="F:ATP binding"/>
    <property type="evidence" value="ECO:0007669"/>
    <property type="project" value="UniProtKB-KW"/>
</dbReference>
<evidence type="ECO:0000256" key="4">
    <source>
        <dbReference type="ARBA" id="ARBA00022806"/>
    </source>
</evidence>
<dbReference type="InterPro" id="IPR055367">
    <property type="entry name" value="WH4_Lhr"/>
</dbReference>
<keyword evidence="4 11" id="KW-0347">Helicase</keyword>